<protein>
    <submittedName>
        <fullName evidence="2">Uncharacterized protein</fullName>
    </submittedName>
</protein>
<dbReference type="Proteomes" id="UP000192596">
    <property type="component" value="Unassembled WGS sequence"/>
</dbReference>
<dbReference type="EMBL" id="NAJO01000063">
    <property type="protein sequence ID" value="OQN96679.1"/>
    <property type="molecule type" value="Genomic_DNA"/>
</dbReference>
<feature type="region of interest" description="Disordered" evidence="1">
    <location>
        <begin position="196"/>
        <end position="215"/>
    </location>
</feature>
<organism evidence="2 3">
    <name type="scientific">Cryoendolithus antarcticus</name>
    <dbReference type="NCBI Taxonomy" id="1507870"/>
    <lineage>
        <taxon>Eukaryota</taxon>
        <taxon>Fungi</taxon>
        <taxon>Dikarya</taxon>
        <taxon>Ascomycota</taxon>
        <taxon>Pezizomycotina</taxon>
        <taxon>Dothideomycetes</taxon>
        <taxon>Dothideomycetidae</taxon>
        <taxon>Cladosporiales</taxon>
        <taxon>Cladosporiaceae</taxon>
        <taxon>Cryoendolithus</taxon>
    </lineage>
</organism>
<dbReference type="AlphaFoldDB" id="A0A1V8SC83"/>
<reference evidence="3" key="1">
    <citation type="submission" date="2017-03" db="EMBL/GenBank/DDBJ databases">
        <title>Genomes of endolithic fungi from Antarctica.</title>
        <authorList>
            <person name="Coleine C."/>
            <person name="Masonjones S."/>
            <person name="Stajich J.E."/>
        </authorList>
    </citation>
    <scope>NUCLEOTIDE SEQUENCE [LARGE SCALE GENOMIC DNA]</scope>
    <source>
        <strain evidence="3">CCFEE 5527</strain>
    </source>
</reference>
<evidence type="ECO:0000256" key="1">
    <source>
        <dbReference type="SAM" id="MobiDB-lite"/>
    </source>
</evidence>
<evidence type="ECO:0000313" key="3">
    <source>
        <dbReference type="Proteomes" id="UP000192596"/>
    </source>
</evidence>
<feature type="compositionally biased region" description="Basic and acidic residues" evidence="1">
    <location>
        <begin position="198"/>
        <end position="215"/>
    </location>
</feature>
<dbReference type="InParanoid" id="A0A1V8SC83"/>
<keyword evidence="3" id="KW-1185">Reference proteome</keyword>
<sequence length="215" mass="24178">MSSVQIFVQTPTNFGLVDTIDGDLVKRHSDLIGDLVDKQPKSVKYQIILTGVAPAAIKHTLRHIAAVPKTGKLYLNIHHMPIIQAIAIHEAAMLLRLQPEQPQLEGHIIGYASHNVPSPTTMLAIHTVYKTASSRIWKTMIHNMCYNFVGEKIPDAQNDDLQIAAMQYPDLMQAVDAKIEELGSKAEHAKYIKRKKAEKAARKGERAERRKYGRW</sequence>
<gene>
    <name evidence="2" type="ORF">B0A48_17319</name>
</gene>
<accession>A0A1V8SC83</accession>
<proteinExistence type="predicted"/>
<evidence type="ECO:0000313" key="2">
    <source>
        <dbReference type="EMBL" id="OQN96679.1"/>
    </source>
</evidence>
<dbReference type="OrthoDB" id="3649219at2759"/>
<name>A0A1V8SC83_9PEZI</name>
<comment type="caution">
    <text evidence="2">The sequence shown here is derived from an EMBL/GenBank/DDBJ whole genome shotgun (WGS) entry which is preliminary data.</text>
</comment>